<keyword evidence="9" id="KW-0408">Iron</keyword>
<evidence type="ECO:0000256" key="8">
    <source>
        <dbReference type="ARBA" id="ARBA00022989"/>
    </source>
</evidence>
<keyword evidence="10 11" id="KW-0472">Membrane</keyword>
<protein>
    <recommendedName>
        <fullName evidence="12">Cytochrome c-552/DMSO reductase-like haem-binding domain-containing protein</fullName>
    </recommendedName>
</protein>
<keyword evidence="2" id="KW-0813">Transport</keyword>
<keyword evidence="8 11" id="KW-1133">Transmembrane helix</keyword>
<dbReference type="SMART" id="SM00887">
    <property type="entry name" value="EB_dh"/>
    <property type="match status" value="1"/>
</dbReference>
<evidence type="ECO:0000256" key="10">
    <source>
        <dbReference type="ARBA" id="ARBA00023136"/>
    </source>
</evidence>
<dbReference type="EMBL" id="JXXR01000001">
    <property type="protein sequence ID" value="KJY77769.1"/>
    <property type="molecule type" value="Genomic_DNA"/>
</dbReference>
<proteinExistence type="predicted"/>
<dbReference type="GO" id="GO:0020037">
    <property type="term" value="F:heme binding"/>
    <property type="evidence" value="ECO:0007669"/>
    <property type="project" value="InterPro"/>
</dbReference>
<comment type="caution">
    <text evidence="13">The sequence shown here is derived from an EMBL/GenBank/DDBJ whole genome shotgun (WGS) entry which is preliminary data.</text>
</comment>
<evidence type="ECO:0000256" key="9">
    <source>
        <dbReference type="ARBA" id="ARBA00023004"/>
    </source>
</evidence>
<comment type="subcellular location">
    <subcellularLocation>
        <location evidence="1">Cell membrane</location>
        <topology evidence="1">Multi-pass membrane protein</topology>
    </subcellularLocation>
</comment>
<accession>A0A837GBX9</accession>
<evidence type="ECO:0000256" key="2">
    <source>
        <dbReference type="ARBA" id="ARBA00022448"/>
    </source>
</evidence>
<gene>
    <name evidence="13" type="ORF">TW71_01685</name>
</gene>
<sequence length="519" mass="58580">MKRTLLWVVLHGFAMLCVLVNLLTGFRIATVSHPQWLFFSVWLPQGQLHSIHIYSGIALSALALSYCIYRWRLKPSVKSSQRRGINAFNKRFVKVSYLLFPALILTGWLLLGGYAGEASKLHFYLAHGALLYVFLHAGGYFLQYGVAAFLTIFSTRITKHEILQILAVLTLTLLPWAGIFLTSSSVLTATTLPSEQVINIDGIAEEPIWQNTPSTYVETYGGEGFENGHTRISIKALHNQQDIFFHITWDDPTESLDHLPLVKTDKGWQVQENGFYHFDEKQFYEDKLAIMISNTCNLGADGTAHLGPKPLEGKPANWHSKGYHYSPDNNLRDLWHWKAVRTNGMYQADDNSFTIPQQVDPAKRRYTAGYITDGKESGAYVMNWQWYSPNGITPKRLPNTDLTGSFSSINQSTNHAPYLSWHDTKVYSHNIEQSPLKTTLPSVLHNSNQFEGDRGDVRAFGQWNNGAWSLEIARKLDTGSAQDIAIRDGVCLWVAAFDHSQIAHTRHAQGIRLALEVTQ</sequence>
<evidence type="ECO:0000256" key="4">
    <source>
        <dbReference type="ARBA" id="ARBA00022617"/>
    </source>
</evidence>
<evidence type="ECO:0000259" key="12">
    <source>
        <dbReference type="SMART" id="SM00887"/>
    </source>
</evidence>
<reference evidence="13" key="1">
    <citation type="journal article" date="2015" name="BMC Genomics">
        <title>Genome mining reveals unlocked bioactive potential of marine Gram-negative bacteria.</title>
        <authorList>
            <person name="Machado H."/>
            <person name="Sonnenschein E.C."/>
            <person name="Melchiorsen J."/>
            <person name="Gram L."/>
        </authorList>
    </citation>
    <scope>NUCLEOTIDE SEQUENCE</scope>
    <source>
        <strain evidence="13">S2052</strain>
    </source>
</reference>
<organism evidence="13">
    <name type="scientific">Vibrio coralliilyticus</name>
    <dbReference type="NCBI Taxonomy" id="190893"/>
    <lineage>
        <taxon>Bacteria</taxon>
        <taxon>Pseudomonadati</taxon>
        <taxon>Pseudomonadota</taxon>
        <taxon>Gammaproteobacteria</taxon>
        <taxon>Vibrionales</taxon>
        <taxon>Vibrionaceae</taxon>
        <taxon>Vibrio</taxon>
    </lineage>
</organism>
<dbReference type="InterPro" id="IPR019020">
    <property type="entry name" value="Cyt-c552/DMSO_Rdtase_haem-bd"/>
</dbReference>
<evidence type="ECO:0000256" key="7">
    <source>
        <dbReference type="ARBA" id="ARBA00022982"/>
    </source>
</evidence>
<evidence type="ECO:0000256" key="6">
    <source>
        <dbReference type="ARBA" id="ARBA00022723"/>
    </source>
</evidence>
<name>A0A837GBX9_9VIBR</name>
<dbReference type="AlphaFoldDB" id="A0A837GBX9"/>
<keyword evidence="4" id="KW-0349">Heme</keyword>
<dbReference type="GO" id="GO:0009055">
    <property type="term" value="F:electron transfer activity"/>
    <property type="evidence" value="ECO:0007669"/>
    <property type="project" value="InterPro"/>
</dbReference>
<dbReference type="Gene3D" id="2.60.40.1190">
    <property type="match status" value="1"/>
</dbReference>
<evidence type="ECO:0000256" key="11">
    <source>
        <dbReference type="SAM" id="Phobius"/>
    </source>
</evidence>
<dbReference type="GO" id="GO:0046872">
    <property type="term" value="F:metal ion binding"/>
    <property type="evidence" value="ECO:0007669"/>
    <property type="project" value="UniProtKB-KW"/>
</dbReference>
<dbReference type="GO" id="GO:0005886">
    <property type="term" value="C:plasma membrane"/>
    <property type="evidence" value="ECO:0007669"/>
    <property type="project" value="UniProtKB-SubCell"/>
</dbReference>
<feature type="transmembrane region" description="Helical" evidence="11">
    <location>
        <begin position="165"/>
        <end position="187"/>
    </location>
</feature>
<dbReference type="InterPro" id="IPR011577">
    <property type="entry name" value="Cyt_b561_bac/Ni-Hgenase"/>
</dbReference>
<dbReference type="Pfam" id="PF09459">
    <property type="entry name" value="EB_dh"/>
    <property type="match status" value="1"/>
</dbReference>
<evidence type="ECO:0000256" key="3">
    <source>
        <dbReference type="ARBA" id="ARBA00022475"/>
    </source>
</evidence>
<feature type="transmembrane region" description="Helical" evidence="11">
    <location>
        <begin position="131"/>
        <end position="153"/>
    </location>
</feature>
<feature type="transmembrane region" description="Helical" evidence="11">
    <location>
        <begin position="92"/>
        <end position="111"/>
    </location>
</feature>
<keyword evidence="3" id="KW-1003">Cell membrane</keyword>
<dbReference type="GO" id="GO:0022904">
    <property type="term" value="P:respiratory electron transport chain"/>
    <property type="evidence" value="ECO:0007669"/>
    <property type="project" value="InterPro"/>
</dbReference>
<feature type="transmembrane region" description="Helical" evidence="11">
    <location>
        <begin position="49"/>
        <end position="71"/>
    </location>
</feature>
<keyword evidence="6" id="KW-0479">Metal-binding</keyword>
<keyword evidence="5 11" id="KW-0812">Transmembrane</keyword>
<dbReference type="RefSeq" id="WP_045984763.1">
    <property type="nucleotide sequence ID" value="NZ_CP063051.1"/>
</dbReference>
<evidence type="ECO:0000256" key="1">
    <source>
        <dbReference type="ARBA" id="ARBA00004651"/>
    </source>
</evidence>
<keyword evidence="7" id="KW-0249">Electron transport</keyword>
<evidence type="ECO:0000256" key="5">
    <source>
        <dbReference type="ARBA" id="ARBA00022692"/>
    </source>
</evidence>
<dbReference type="InterPro" id="IPR016174">
    <property type="entry name" value="Di-haem_cyt_TM"/>
</dbReference>
<dbReference type="SUPFAM" id="SSF81342">
    <property type="entry name" value="Transmembrane di-heme cytochromes"/>
    <property type="match status" value="1"/>
</dbReference>
<dbReference type="Pfam" id="PF01292">
    <property type="entry name" value="Ni_hydr_CYTB"/>
    <property type="match status" value="1"/>
</dbReference>
<evidence type="ECO:0000313" key="13">
    <source>
        <dbReference type="EMBL" id="KJY77769.1"/>
    </source>
</evidence>
<dbReference type="CDD" id="cd09625">
    <property type="entry name" value="DOMON_like_cytochrome"/>
    <property type="match status" value="1"/>
</dbReference>
<feature type="domain" description="Cytochrome c-552/DMSO reductase-like haem-binding" evidence="12">
    <location>
        <begin position="206"/>
        <end position="509"/>
    </location>
</feature>